<accession>S8EBG5</accession>
<gene>
    <name evidence="1" type="ORF">FOMPIDRAFT_1022909</name>
</gene>
<reference evidence="1 2" key="1">
    <citation type="journal article" date="2012" name="Science">
        <title>The Paleozoic origin of enzymatic lignin decomposition reconstructed from 31 fungal genomes.</title>
        <authorList>
            <person name="Floudas D."/>
            <person name="Binder M."/>
            <person name="Riley R."/>
            <person name="Barry K."/>
            <person name="Blanchette R.A."/>
            <person name="Henrissat B."/>
            <person name="Martinez A.T."/>
            <person name="Otillar R."/>
            <person name="Spatafora J.W."/>
            <person name="Yadav J.S."/>
            <person name="Aerts A."/>
            <person name="Benoit I."/>
            <person name="Boyd A."/>
            <person name="Carlson A."/>
            <person name="Copeland A."/>
            <person name="Coutinho P.M."/>
            <person name="de Vries R.P."/>
            <person name="Ferreira P."/>
            <person name="Findley K."/>
            <person name="Foster B."/>
            <person name="Gaskell J."/>
            <person name="Glotzer D."/>
            <person name="Gorecki P."/>
            <person name="Heitman J."/>
            <person name="Hesse C."/>
            <person name="Hori C."/>
            <person name="Igarashi K."/>
            <person name="Jurgens J.A."/>
            <person name="Kallen N."/>
            <person name="Kersten P."/>
            <person name="Kohler A."/>
            <person name="Kuees U."/>
            <person name="Kumar T.K.A."/>
            <person name="Kuo A."/>
            <person name="LaButti K."/>
            <person name="Larrondo L.F."/>
            <person name="Lindquist E."/>
            <person name="Ling A."/>
            <person name="Lombard V."/>
            <person name="Lucas S."/>
            <person name="Lundell T."/>
            <person name="Martin R."/>
            <person name="McLaughlin D.J."/>
            <person name="Morgenstern I."/>
            <person name="Morin E."/>
            <person name="Murat C."/>
            <person name="Nagy L.G."/>
            <person name="Nolan M."/>
            <person name="Ohm R.A."/>
            <person name="Patyshakuliyeva A."/>
            <person name="Rokas A."/>
            <person name="Ruiz-Duenas F.J."/>
            <person name="Sabat G."/>
            <person name="Salamov A."/>
            <person name="Samejima M."/>
            <person name="Schmutz J."/>
            <person name="Slot J.C."/>
            <person name="St John F."/>
            <person name="Stenlid J."/>
            <person name="Sun H."/>
            <person name="Sun S."/>
            <person name="Syed K."/>
            <person name="Tsang A."/>
            <person name="Wiebenga A."/>
            <person name="Young D."/>
            <person name="Pisabarro A."/>
            <person name="Eastwood D.C."/>
            <person name="Martin F."/>
            <person name="Cullen D."/>
            <person name="Grigoriev I.V."/>
            <person name="Hibbett D.S."/>
        </authorList>
    </citation>
    <scope>NUCLEOTIDE SEQUENCE</scope>
    <source>
        <strain evidence="2">FP-58527</strain>
    </source>
</reference>
<dbReference type="Proteomes" id="UP000015241">
    <property type="component" value="Unassembled WGS sequence"/>
</dbReference>
<evidence type="ECO:0000313" key="2">
    <source>
        <dbReference type="Proteomes" id="UP000015241"/>
    </source>
</evidence>
<dbReference type="EMBL" id="KE504136">
    <property type="protein sequence ID" value="EPT02272.1"/>
    <property type="molecule type" value="Genomic_DNA"/>
</dbReference>
<dbReference type="InParanoid" id="S8EBG5"/>
<protein>
    <submittedName>
        <fullName evidence="1">Uncharacterized protein</fullName>
    </submittedName>
</protein>
<sequence>MKPAIERFTLCAERPYDRMHLGFSESIFRSCEGRPEDSDRRAALAALGTRKRYIRRGKECCPFRLKDEMAPTTPLASSPS</sequence>
<evidence type="ECO:0000313" key="1">
    <source>
        <dbReference type="EMBL" id="EPT02272.1"/>
    </source>
</evidence>
<organism evidence="1 2">
    <name type="scientific">Fomitopsis schrenkii</name>
    <name type="common">Brown rot fungus</name>
    <dbReference type="NCBI Taxonomy" id="2126942"/>
    <lineage>
        <taxon>Eukaryota</taxon>
        <taxon>Fungi</taxon>
        <taxon>Dikarya</taxon>
        <taxon>Basidiomycota</taxon>
        <taxon>Agaricomycotina</taxon>
        <taxon>Agaricomycetes</taxon>
        <taxon>Polyporales</taxon>
        <taxon>Fomitopsis</taxon>
    </lineage>
</organism>
<keyword evidence="2" id="KW-1185">Reference proteome</keyword>
<proteinExistence type="predicted"/>
<name>S8EBG5_FOMSC</name>
<dbReference type="AlphaFoldDB" id="S8EBG5"/>
<dbReference type="HOGENOM" id="CLU_2589786_0_0_1"/>